<keyword evidence="2" id="KW-1185">Reference proteome</keyword>
<name>A0A4Q4KMR3_9FLAO</name>
<dbReference type="Proteomes" id="UP000293952">
    <property type="component" value="Unassembled WGS sequence"/>
</dbReference>
<reference evidence="1 2" key="1">
    <citation type="submission" date="2019-02" db="EMBL/GenBank/DDBJ databases">
        <title>Genome sequence of the sea-ice species Brumimicrobium glaciale.</title>
        <authorList>
            <person name="Bowman J.P."/>
        </authorList>
    </citation>
    <scope>NUCLEOTIDE SEQUENCE [LARGE SCALE GENOMIC DNA]</scope>
    <source>
        <strain evidence="1 2">IC156</strain>
    </source>
</reference>
<proteinExistence type="predicted"/>
<protein>
    <submittedName>
        <fullName evidence="1">Uncharacterized protein</fullName>
    </submittedName>
</protein>
<evidence type="ECO:0000313" key="1">
    <source>
        <dbReference type="EMBL" id="RYM34622.1"/>
    </source>
</evidence>
<organism evidence="1 2">
    <name type="scientific">Brumimicrobium glaciale</name>
    <dbReference type="NCBI Taxonomy" id="200475"/>
    <lineage>
        <taxon>Bacteria</taxon>
        <taxon>Pseudomonadati</taxon>
        <taxon>Bacteroidota</taxon>
        <taxon>Flavobacteriia</taxon>
        <taxon>Flavobacteriales</taxon>
        <taxon>Crocinitomicaceae</taxon>
        <taxon>Brumimicrobium</taxon>
    </lineage>
</organism>
<evidence type="ECO:0000313" key="2">
    <source>
        <dbReference type="Proteomes" id="UP000293952"/>
    </source>
</evidence>
<comment type="caution">
    <text evidence="1">The sequence shown here is derived from an EMBL/GenBank/DDBJ whole genome shotgun (WGS) entry which is preliminary data.</text>
</comment>
<sequence length="77" mass="8902">MKYTPQMYEQKLNEFFDRHDPGNKYLSPKIAQDFPDRQREVFDHLTAVYANREGTLEGVMNKETILTIPPKANTGVG</sequence>
<dbReference type="RefSeq" id="WP_130092631.1">
    <property type="nucleotide sequence ID" value="NZ_SETE01000002.1"/>
</dbReference>
<gene>
    <name evidence="1" type="ORF">ERX46_04410</name>
</gene>
<dbReference type="AlphaFoldDB" id="A0A4Q4KMR3"/>
<dbReference type="OrthoDB" id="1467756at2"/>
<dbReference type="EMBL" id="SETE01000002">
    <property type="protein sequence ID" value="RYM34622.1"/>
    <property type="molecule type" value="Genomic_DNA"/>
</dbReference>
<accession>A0A4Q4KMR3</accession>